<keyword evidence="3" id="KW-1185">Reference proteome</keyword>
<evidence type="ECO:0000313" key="3">
    <source>
        <dbReference type="Proteomes" id="UP001552594"/>
    </source>
</evidence>
<feature type="transmembrane region" description="Helical" evidence="1">
    <location>
        <begin position="21"/>
        <end position="41"/>
    </location>
</feature>
<keyword evidence="1" id="KW-1133">Transmembrane helix</keyword>
<evidence type="ECO:0000313" key="2">
    <source>
        <dbReference type="EMBL" id="MEV5508230.1"/>
    </source>
</evidence>
<keyword evidence="1" id="KW-0472">Membrane</keyword>
<sequence>MQLRCLELRAEYVARYQALRRRLLCTTIAAALALATALWLLEALTLR</sequence>
<accession>A0ABV3JZQ1</accession>
<protein>
    <submittedName>
        <fullName evidence="2">Uncharacterized protein</fullName>
    </submittedName>
</protein>
<dbReference type="EMBL" id="JBFAUK010000012">
    <property type="protein sequence ID" value="MEV5508230.1"/>
    <property type="molecule type" value="Genomic_DNA"/>
</dbReference>
<gene>
    <name evidence="2" type="ORF">AB0L16_17390</name>
</gene>
<organism evidence="2 3">
    <name type="scientific">Streptomyces orinoci</name>
    <name type="common">Streptoverticillium orinoci</name>
    <dbReference type="NCBI Taxonomy" id="67339"/>
    <lineage>
        <taxon>Bacteria</taxon>
        <taxon>Bacillati</taxon>
        <taxon>Actinomycetota</taxon>
        <taxon>Actinomycetes</taxon>
        <taxon>Kitasatosporales</taxon>
        <taxon>Streptomycetaceae</taxon>
        <taxon>Streptomyces</taxon>
    </lineage>
</organism>
<proteinExistence type="predicted"/>
<name>A0ABV3JZQ1_STRON</name>
<dbReference type="RefSeq" id="WP_241561162.1">
    <property type="nucleotide sequence ID" value="NZ_JBFAUK010000012.1"/>
</dbReference>
<dbReference type="Proteomes" id="UP001552594">
    <property type="component" value="Unassembled WGS sequence"/>
</dbReference>
<keyword evidence="1" id="KW-0812">Transmembrane</keyword>
<evidence type="ECO:0000256" key="1">
    <source>
        <dbReference type="SAM" id="Phobius"/>
    </source>
</evidence>
<reference evidence="2 3" key="1">
    <citation type="submission" date="2024-06" db="EMBL/GenBank/DDBJ databases">
        <title>The Natural Products Discovery Center: Release of the First 8490 Sequenced Strains for Exploring Actinobacteria Biosynthetic Diversity.</title>
        <authorList>
            <person name="Kalkreuter E."/>
            <person name="Kautsar S.A."/>
            <person name="Yang D."/>
            <person name="Bader C.D."/>
            <person name="Teijaro C.N."/>
            <person name="Fluegel L."/>
            <person name="Davis C.M."/>
            <person name="Simpson J.R."/>
            <person name="Lauterbach L."/>
            <person name="Steele A.D."/>
            <person name="Gui C."/>
            <person name="Meng S."/>
            <person name="Li G."/>
            <person name="Viehrig K."/>
            <person name="Ye F."/>
            <person name="Su P."/>
            <person name="Kiefer A.F."/>
            <person name="Nichols A."/>
            <person name="Cepeda A.J."/>
            <person name="Yan W."/>
            <person name="Fan B."/>
            <person name="Jiang Y."/>
            <person name="Adhikari A."/>
            <person name="Zheng C.-J."/>
            <person name="Schuster L."/>
            <person name="Cowan T.M."/>
            <person name="Smanski M.J."/>
            <person name="Chevrette M.G."/>
            <person name="De Carvalho L.P.S."/>
            <person name="Shen B."/>
        </authorList>
    </citation>
    <scope>NUCLEOTIDE SEQUENCE [LARGE SCALE GENOMIC DNA]</scope>
    <source>
        <strain evidence="2 3">NPDC052347</strain>
    </source>
</reference>
<comment type="caution">
    <text evidence="2">The sequence shown here is derived from an EMBL/GenBank/DDBJ whole genome shotgun (WGS) entry which is preliminary data.</text>
</comment>